<dbReference type="RefSeq" id="WP_115268656.1">
    <property type="nucleotide sequence ID" value="NZ_CASFEE010000017.1"/>
</dbReference>
<keyword evidence="2" id="KW-1185">Reference proteome</keyword>
<sequence length="65" mass="7875">MEIKENSIWINKKNGREYEVIREAIDCTNERDGLIVVVYISREVTGKLFVREKMEFMNKFYLKKE</sequence>
<organism evidence="1 2">
    <name type="scientific">Fusobacterium necrogenes</name>
    <dbReference type="NCBI Taxonomy" id="858"/>
    <lineage>
        <taxon>Bacteria</taxon>
        <taxon>Fusobacteriati</taxon>
        <taxon>Fusobacteriota</taxon>
        <taxon>Fusobacteriia</taxon>
        <taxon>Fusobacteriales</taxon>
        <taxon>Fusobacteriaceae</taxon>
        <taxon>Fusobacterium</taxon>
    </lineage>
</organism>
<accession>A0A377GVT0</accession>
<reference evidence="1 2" key="1">
    <citation type="submission" date="2018-06" db="EMBL/GenBank/DDBJ databases">
        <authorList>
            <consortium name="Pathogen Informatics"/>
            <person name="Doyle S."/>
        </authorList>
    </citation>
    <scope>NUCLEOTIDE SEQUENCE [LARGE SCALE GENOMIC DNA]</scope>
    <source>
        <strain evidence="1 2">NCTC10723</strain>
    </source>
</reference>
<name>A0A377GVT0_9FUSO</name>
<dbReference type="EMBL" id="UGGU01000003">
    <property type="protein sequence ID" value="STO30862.1"/>
    <property type="molecule type" value="Genomic_DNA"/>
</dbReference>
<evidence type="ECO:0000313" key="1">
    <source>
        <dbReference type="EMBL" id="STO30862.1"/>
    </source>
</evidence>
<evidence type="ECO:0000313" key="2">
    <source>
        <dbReference type="Proteomes" id="UP000255328"/>
    </source>
</evidence>
<proteinExistence type="predicted"/>
<dbReference type="Proteomes" id="UP000255328">
    <property type="component" value="Unassembled WGS sequence"/>
</dbReference>
<protein>
    <recommendedName>
        <fullName evidence="3">DUF1653 domain-containing protein</fullName>
    </recommendedName>
</protein>
<evidence type="ECO:0008006" key="3">
    <source>
        <dbReference type="Google" id="ProtNLM"/>
    </source>
</evidence>
<dbReference type="AlphaFoldDB" id="A0A377GVT0"/>
<dbReference type="OrthoDB" id="88925at2"/>
<gene>
    <name evidence="1" type="ORF">NCTC10723_00292</name>
</gene>